<reference evidence="1" key="1">
    <citation type="submission" date="2013-08" db="EMBL/GenBank/DDBJ databases">
        <authorList>
            <person name="Mendez C."/>
            <person name="Richter M."/>
            <person name="Ferrer M."/>
            <person name="Sanchez J."/>
        </authorList>
    </citation>
    <scope>NUCLEOTIDE SEQUENCE</scope>
</reference>
<comment type="caution">
    <text evidence="1">The sequence shown here is derived from an EMBL/GenBank/DDBJ whole genome shotgun (WGS) entry which is preliminary data.</text>
</comment>
<organism evidence="1">
    <name type="scientific">mine drainage metagenome</name>
    <dbReference type="NCBI Taxonomy" id="410659"/>
    <lineage>
        <taxon>unclassified sequences</taxon>
        <taxon>metagenomes</taxon>
        <taxon>ecological metagenomes</taxon>
    </lineage>
</organism>
<accession>T1ASB0</accession>
<name>T1ASB0_9ZZZZ</name>
<evidence type="ECO:0000313" key="1">
    <source>
        <dbReference type="EMBL" id="EQD60257.1"/>
    </source>
</evidence>
<feature type="non-terminal residue" evidence="1">
    <location>
        <position position="1"/>
    </location>
</feature>
<proteinExistence type="predicted"/>
<reference evidence="1" key="2">
    <citation type="journal article" date="2014" name="ISME J.">
        <title>Microbial stratification in low pH oxic and suboxic macroscopic growths along an acid mine drainage.</title>
        <authorList>
            <person name="Mendez-Garcia C."/>
            <person name="Mesa V."/>
            <person name="Sprenger R.R."/>
            <person name="Richter M."/>
            <person name="Diez M.S."/>
            <person name="Solano J."/>
            <person name="Bargiela R."/>
            <person name="Golyshina O.V."/>
            <person name="Manteca A."/>
            <person name="Ramos J.L."/>
            <person name="Gallego J.R."/>
            <person name="Llorente I."/>
            <person name="Martins Dos Santos V.A."/>
            <person name="Jensen O.N."/>
            <person name="Pelaez A.I."/>
            <person name="Sanchez J."/>
            <person name="Ferrer M."/>
        </authorList>
    </citation>
    <scope>NUCLEOTIDE SEQUENCE</scope>
</reference>
<protein>
    <submittedName>
        <fullName evidence="1">Transcription regulator</fullName>
    </submittedName>
</protein>
<dbReference type="EMBL" id="AUZZ01002498">
    <property type="protein sequence ID" value="EQD60257.1"/>
    <property type="molecule type" value="Genomic_DNA"/>
</dbReference>
<dbReference type="AlphaFoldDB" id="T1ASB0"/>
<sequence>ADRMIKDMGMKVSDEPSVNREQKIRELNEFVSALNRLGYYARLEVSEDTVRIVRHNCIFYDLAKNNTNIICGTLENQLINKSIDEKFTIVEKFTDGAKKCVVEVKI</sequence>
<gene>
    <name evidence="1" type="ORF">B2A_03752</name>
</gene>